<dbReference type="SUPFAM" id="SSF51261">
    <property type="entry name" value="Duplicated hybrid motif"/>
    <property type="match status" value="1"/>
</dbReference>
<keyword evidence="6" id="KW-0418">Kinase</keyword>
<dbReference type="Pfam" id="PF00358">
    <property type="entry name" value="PTS_EIIA_1"/>
    <property type="match status" value="1"/>
</dbReference>
<feature type="domain" description="PTS EIIA type-1" evidence="7">
    <location>
        <begin position="22"/>
        <end position="128"/>
    </location>
</feature>
<organism evidence="8 9">
    <name type="scientific">Serinibacter arcticus</name>
    <dbReference type="NCBI Taxonomy" id="1655435"/>
    <lineage>
        <taxon>Bacteria</taxon>
        <taxon>Bacillati</taxon>
        <taxon>Actinomycetota</taxon>
        <taxon>Actinomycetes</taxon>
        <taxon>Micrococcales</taxon>
        <taxon>Beutenbergiaceae</taxon>
        <taxon>Serinibacter</taxon>
    </lineage>
</organism>
<sequence>MAELLLLAPFDGAVLALGDVPDEVFASAMMGPGLALVPDGDAHLLEVLSPCDGTIAKMHPHAAALEATGGLGVLLHLGIDTVGLTGEGFTVHAADGDVVRAGQALVTWDLAVARAAGLSLVSPVVAMQADPAHVRALVEPGTRVAAGTPVLAVAIG</sequence>
<dbReference type="RefSeq" id="WP_109228534.1">
    <property type="nucleotide sequence ID" value="NZ_PYHR01000002.1"/>
</dbReference>
<evidence type="ECO:0000256" key="2">
    <source>
        <dbReference type="ARBA" id="ARBA00022448"/>
    </source>
</evidence>
<reference evidence="8 9" key="1">
    <citation type="submission" date="2018-03" db="EMBL/GenBank/DDBJ databases">
        <title>Genome assembly of novel Miniimonas species PCH200.</title>
        <authorList>
            <person name="Thakur V."/>
            <person name="Kumar V."/>
            <person name="Singh D."/>
        </authorList>
    </citation>
    <scope>NUCLEOTIDE SEQUENCE [LARGE SCALE GENOMIC DNA]</scope>
    <source>
        <strain evidence="8 9">PCH200</strain>
    </source>
</reference>
<dbReference type="AlphaFoldDB" id="A0A2U1ZT71"/>
<dbReference type="PROSITE" id="PS51093">
    <property type="entry name" value="PTS_EIIA_TYPE_1"/>
    <property type="match status" value="1"/>
</dbReference>
<gene>
    <name evidence="8" type="ORF">C8046_05175</name>
</gene>
<dbReference type="GO" id="GO:0016301">
    <property type="term" value="F:kinase activity"/>
    <property type="evidence" value="ECO:0007669"/>
    <property type="project" value="UniProtKB-KW"/>
</dbReference>
<dbReference type="InterPro" id="IPR011055">
    <property type="entry name" value="Dup_hybrid_motif"/>
</dbReference>
<protein>
    <submittedName>
        <fullName evidence="8">PTS glucose transporter subunit IIA</fullName>
    </submittedName>
</protein>
<evidence type="ECO:0000256" key="5">
    <source>
        <dbReference type="ARBA" id="ARBA00022683"/>
    </source>
</evidence>
<dbReference type="NCBIfam" id="TIGR00830">
    <property type="entry name" value="PTBA"/>
    <property type="match status" value="1"/>
</dbReference>
<keyword evidence="3 8" id="KW-0762">Sugar transport</keyword>
<dbReference type="GO" id="GO:0009401">
    <property type="term" value="P:phosphoenolpyruvate-dependent sugar phosphotransferase system"/>
    <property type="evidence" value="ECO:0007669"/>
    <property type="project" value="UniProtKB-KW"/>
</dbReference>
<comment type="subcellular location">
    <subcellularLocation>
        <location evidence="1">Cytoplasm</location>
    </subcellularLocation>
</comment>
<dbReference type="PANTHER" id="PTHR45008:SF1">
    <property type="entry name" value="PTS SYSTEM GLUCOSE-SPECIFIC EIIA COMPONENT"/>
    <property type="match status" value="1"/>
</dbReference>
<dbReference type="PANTHER" id="PTHR45008">
    <property type="entry name" value="PTS SYSTEM GLUCOSE-SPECIFIC EIIA COMPONENT"/>
    <property type="match status" value="1"/>
</dbReference>
<dbReference type="OrthoDB" id="9797715at2"/>
<dbReference type="InterPro" id="IPR001127">
    <property type="entry name" value="PTS_EIIA_1_perm"/>
</dbReference>
<keyword evidence="9" id="KW-1185">Reference proteome</keyword>
<evidence type="ECO:0000259" key="7">
    <source>
        <dbReference type="PROSITE" id="PS51093"/>
    </source>
</evidence>
<proteinExistence type="predicted"/>
<dbReference type="GO" id="GO:0005737">
    <property type="term" value="C:cytoplasm"/>
    <property type="evidence" value="ECO:0007669"/>
    <property type="project" value="UniProtKB-SubCell"/>
</dbReference>
<evidence type="ECO:0000256" key="6">
    <source>
        <dbReference type="ARBA" id="ARBA00022777"/>
    </source>
</evidence>
<evidence type="ECO:0000256" key="4">
    <source>
        <dbReference type="ARBA" id="ARBA00022679"/>
    </source>
</evidence>
<dbReference type="Gene3D" id="2.70.70.10">
    <property type="entry name" value="Glucose Permease (Domain IIA)"/>
    <property type="match status" value="1"/>
</dbReference>
<keyword evidence="4" id="KW-0808">Transferase</keyword>
<accession>A0A2U1ZT71</accession>
<dbReference type="InterPro" id="IPR050890">
    <property type="entry name" value="PTS_EIIA_component"/>
</dbReference>
<dbReference type="EMBL" id="PYHR01000002">
    <property type="protein sequence ID" value="PWD50150.1"/>
    <property type="molecule type" value="Genomic_DNA"/>
</dbReference>
<dbReference type="PROSITE" id="PS00371">
    <property type="entry name" value="PTS_EIIA_TYPE_1_HIS"/>
    <property type="match status" value="1"/>
</dbReference>
<evidence type="ECO:0000256" key="1">
    <source>
        <dbReference type="ARBA" id="ARBA00004496"/>
    </source>
</evidence>
<evidence type="ECO:0000313" key="9">
    <source>
        <dbReference type="Proteomes" id="UP000245166"/>
    </source>
</evidence>
<keyword evidence="5" id="KW-0598">Phosphotransferase system</keyword>
<evidence type="ECO:0000313" key="8">
    <source>
        <dbReference type="EMBL" id="PWD50150.1"/>
    </source>
</evidence>
<keyword evidence="2" id="KW-0813">Transport</keyword>
<evidence type="ECO:0000256" key="3">
    <source>
        <dbReference type="ARBA" id="ARBA00022597"/>
    </source>
</evidence>
<dbReference type="Proteomes" id="UP000245166">
    <property type="component" value="Unassembled WGS sequence"/>
</dbReference>
<comment type="caution">
    <text evidence="8">The sequence shown here is derived from an EMBL/GenBank/DDBJ whole genome shotgun (WGS) entry which is preliminary data.</text>
</comment>
<name>A0A2U1ZT71_9MICO</name>